<keyword evidence="4 10" id="KW-0418">Kinase</keyword>
<comment type="similarity">
    <text evidence="1">Belongs to the four-carbon acid sugar kinase family.</text>
</comment>
<dbReference type="GO" id="GO:0016301">
    <property type="term" value="F:kinase activity"/>
    <property type="evidence" value="ECO:0007669"/>
    <property type="project" value="UniProtKB-KW"/>
</dbReference>
<evidence type="ECO:0000259" key="8">
    <source>
        <dbReference type="Pfam" id="PF07005"/>
    </source>
</evidence>
<evidence type="ECO:0000256" key="7">
    <source>
        <dbReference type="SAM" id="MobiDB-lite"/>
    </source>
</evidence>
<protein>
    <submittedName>
        <fullName evidence="10">Four-carbon acid sugar kinase family protein</fullName>
        <ecNumber evidence="10">2.7.1.-</ecNumber>
    </submittedName>
</protein>
<feature type="domain" description="Four-carbon acid sugar kinase nucleotide binding" evidence="9">
    <location>
        <begin position="240"/>
        <end position="383"/>
    </location>
</feature>
<dbReference type="Gene3D" id="3.40.50.10840">
    <property type="entry name" value="Putative sugar-binding, N-terminal domain"/>
    <property type="match status" value="1"/>
</dbReference>
<sequence>MTFRTGVRPDIAVLADDLTSAGDGAAPFRRAGHEARILFGVPEAPPERATGVTAVDLGSRMRDEEAAAARTERAARLFAGVGLLLKTVDSTLRGHVAAEVRAAWAGSRRRAVVVAPAFPAEGRVTVEGVQSVHGVPVHASDFARDPVHPVRCSDLTELFPEAVPAGPDEAAGLPGLVDDGRLVVWSARTDGDLDRLVAAVPRLADVLWVGSPGLAAALARRCVREEDGAPGVPEPALRPLVVVGSAHPVSRRQLAVLRRRADVRAAVVDGDRGAAERAVAALRGSPAPVLALHTPDERHAPSAAGVLAGSVAAAVRALAGGRAVDALVLTGGETASTAFRALGATGIRLADEPEPGVARGILLGPLPLPVLVKAGGFGDDAALLRLSQLARQPLGSPLLPRHRRSHGRPPDRPRESPPDRPSVGRRERPLGLPHDRPLVRPLDDRPFDNRPFNDRLFDDRLFDDRPLDPGACA</sequence>
<evidence type="ECO:0000313" key="10">
    <source>
        <dbReference type="EMBL" id="MFG3188737.1"/>
    </source>
</evidence>
<dbReference type="RefSeq" id="WP_392880205.1">
    <property type="nucleotide sequence ID" value="NZ_JBICZW010000004.1"/>
</dbReference>
<dbReference type="InterPro" id="IPR031475">
    <property type="entry name" value="NBD_C"/>
</dbReference>
<dbReference type="InterPro" id="IPR042213">
    <property type="entry name" value="NBD_C_sf"/>
</dbReference>
<dbReference type="Gene3D" id="3.40.980.20">
    <property type="entry name" value="Four-carbon acid sugar kinase, nucleotide binding domain"/>
    <property type="match status" value="1"/>
</dbReference>
<evidence type="ECO:0000259" key="9">
    <source>
        <dbReference type="Pfam" id="PF17042"/>
    </source>
</evidence>
<dbReference type="InterPro" id="IPR037051">
    <property type="entry name" value="4-carb_acid_sugar_kinase_N_sf"/>
</dbReference>
<comment type="caution">
    <text evidence="10">The sequence shown here is derived from an EMBL/GenBank/DDBJ whole genome shotgun (WGS) entry which is preliminary data.</text>
</comment>
<feature type="region of interest" description="Disordered" evidence="7">
    <location>
        <begin position="394"/>
        <end position="455"/>
    </location>
</feature>
<feature type="domain" description="Four-carbon acid sugar kinase N-terminal" evidence="8">
    <location>
        <begin position="11"/>
        <end position="218"/>
    </location>
</feature>
<evidence type="ECO:0000256" key="4">
    <source>
        <dbReference type="ARBA" id="ARBA00022777"/>
    </source>
</evidence>
<keyword evidence="11" id="KW-1185">Reference proteome</keyword>
<evidence type="ECO:0000256" key="5">
    <source>
        <dbReference type="ARBA" id="ARBA00022840"/>
    </source>
</evidence>
<name>A0ABW7BN92_9ACTN</name>
<evidence type="ECO:0000256" key="2">
    <source>
        <dbReference type="ARBA" id="ARBA00022679"/>
    </source>
</evidence>
<accession>A0ABW7BN92</accession>
<gene>
    <name evidence="10" type="ORF">ACGFYS_07330</name>
</gene>
<dbReference type="Pfam" id="PF17042">
    <property type="entry name" value="NBD_C"/>
    <property type="match status" value="1"/>
</dbReference>
<dbReference type="EC" id="2.7.1.-" evidence="10"/>
<keyword evidence="2 10" id="KW-0808">Transferase</keyword>
<evidence type="ECO:0000256" key="3">
    <source>
        <dbReference type="ARBA" id="ARBA00022741"/>
    </source>
</evidence>
<feature type="compositionally biased region" description="Basic and acidic residues" evidence="7">
    <location>
        <begin position="408"/>
        <end position="455"/>
    </location>
</feature>
<dbReference type="InterPro" id="IPR010737">
    <property type="entry name" value="4-carb_acid_sugar_kinase_N"/>
</dbReference>
<dbReference type="Pfam" id="PF07005">
    <property type="entry name" value="SBD_N"/>
    <property type="match status" value="1"/>
</dbReference>
<dbReference type="EMBL" id="JBICZW010000004">
    <property type="protein sequence ID" value="MFG3188737.1"/>
    <property type="molecule type" value="Genomic_DNA"/>
</dbReference>
<proteinExistence type="inferred from homology"/>
<evidence type="ECO:0000256" key="1">
    <source>
        <dbReference type="ARBA" id="ARBA00005715"/>
    </source>
</evidence>
<keyword evidence="3" id="KW-0547">Nucleotide-binding</keyword>
<evidence type="ECO:0000313" key="11">
    <source>
        <dbReference type="Proteomes" id="UP001604282"/>
    </source>
</evidence>
<dbReference type="SUPFAM" id="SSF142764">
    <property type="entry name" value="YgbK-like"/>
    <property type="match status" value="1"/>
</dbReference>
<dbReference type="Proteomes" id="UP001604282">
    <property type="component" value="Unassembled WGS sequence"/>
</dbReference>
<reference evidence="10 11" key="1">
    <citation type="submission" date="2024-10" db="EMBL/GenBank/DDBJ databases">
        <title>The Natural Products Discovery Center: Release of the First 8490 Sequenced Strains for Exploring Actinobacteria Biosynthetic Diversity.</title>
        <authorList>
            <person name="Kalkreuter E."/>
            <person name="Kautsar S.A."/>
            <person name="Yang D."/>
            <person name="Bader C.D."/>
            <person name="Teijaro C.N."/>
            <person name="Fluegel L."/>
            <person name="Davis C.M."/>
            <person name="Simpson J.R."/>
            <person name="Lauterbach L."/>
            <person name="Steele A.D."/>
            <person name="Gui C."/>
            <person name="Meng S."/>
            <person name="Li G."/>
            <person name="Viehrig K."/>
            <person name="Ye F."/>
            <person name="Su P."/>
            <person name="Kiefer A.F."/>
            <person name="Nichols A."/>
            <person name="Cepeda A.J."/>
            <person name="Yan W."/>
            <person name="Fan B."/>
            <person name="Jiang Y."/>
            <person name="Adhikari A."/>
            <person name="Zheng C.-J."/>
            <person name="Schuster L."/>
            <person name="Cowan T.M."/>
            <person name="Smanski M.J."/>
            <person name="Chevrette M.G."/>
            <person name="De Carvalho L.P.S."/>
            <person name="Shen B."/>
        </authorList>
    </citation>
    <scope>NUCLEOTIDE SEQUENCE [LARGE SCALE GENOMIC DNA]</scope>
    <source>
        <strain evidence="10 11">NPDC048229</strain>
    </source>
</reference>
<keyword evidence="6" id="KW-0119">Carbohydrate metabolism</keyword>
<evidence type="ECO:0000256" key="6">
    <source>
        <dbReference type="ARBA" id="ARBA00023277"/>
    </source>
</evidence>
<keyword evidence="5" id="KW-0067">ATP-binding</keyword>
<organism evidence="10 11">
    <name type="scientific">Streptomyces omiyaensis</name>
    <dbReference type="NCBI Taxonomy" id="68247"/>
    <lineage>
        <taxon>Bacteria</taxon>
        <taxon>Bacillati</taxon>
        <taxon>Actinomycetota</taxon>
        <taxon>Actinomycetes</taxon>
        <taxon>Kitasatosporales</taxon>
        <taxon>Streptomycetaceae</taxon>
        <taxon>Streptomyces</taxon>
    </lineage>
</organism>